<dbReference type="GO" id="GO:0045944">
    <property type="term" value="P:positive regulation of transcription by RNA polymerase II"/>
    <property type="evidence" value="ECO:0007669"/>
    <property type="project" value="TreeGrafter"/>
</dbReference>
<keyword evidence="5" id="KW-0539">Nucleus</keyword>
<dbReference type="Gene3D" id="4.10.240.10">
    <property type="entry name" value="Zn(2)-C6 fungal-type DNA-binding domain"/>
    <property type="match status" value="1"/>
</dbReference>
<dbReference type="GO" id="GO:0000976">
    <property type="term" value="F:transcription cis-regulatory region binding"/>
    <property type="evidence" value="ECO:0007669"/>
    <property type="project" value="TreeGrafter"/>
</dbReference>
<dbReference type="VEuPathDB" id="FungiDB:ASPZODRAFT_149729"/>
<dbReference type="PROSITE" id="PS50048">
    <property type="entry name" value="ZN2_CY6_FUNGAL_2"/>
    <property type="match status" value="1"/>
</dbReference>
<keyword evidence="8" id="KW-1185">Reference proteome</keyword>
<protein>
    <recommendedName>
        <fullName evidence="6">Zn(2)-C6 fungal-type domain-containing protein</fullName>
    </recommendedName>
</protein>
<dbReference type="InterPro" id="IPR001138">
    <property type="entry name" value="Zn2Cys6_DnaBD"/>
</dbReference>
<name>A0A1L9ST68_9EURO</name>
<dbReference type="EMBL" id="KV878337">
    <property type="protein sequence ID" value="OJJ50400.1"/>
    <property type="molecule type" value="Genomic_DNA"/>
</dbReference>
<evidence type="ECO:0000259" key="6">
    <source>
        <dbReference type="PROSITE" id="PS50048"/>
    </source>
</evidence>
<feature type="domain" description="Zn(2)-C6 fungal-type" evidence="6">
    <location>
        <begin position="23"/>
        <end position="51"/>
    </location>
</feature>
<evidence type="ECO:0000313" key="8">
    <source>
        <dbReference type="Proteomes" id="UP000184188"/>
    </source>
</evidence>
<dbReference type="Pfam" id="PF00172">
    <property type="entry name" value="Zn_clus"/>
    <property type="match status" value="1"/>
</dbReference>
<dbReference type="Pfam" id="PF11951">
    <property type="entry name" value="Fungal_trans_2"/>
    <property type="match status" value="1"/>
</dbReference>
<dbReference type="GO" id="GO:0008270">
    <property type="term" value="F:zinc ion binding"/>
    <property type="evidence" value="ECO:0007669"/>
    <property type="project" value="InterPro"/>
</dbReference>
<dbReference type="GO" id="GO:0005634">
    <property type="term" value="C:nucleus"/>
    <property type="evidence" value="ECO:0007669"/>
    <property type="project" value="UniProtKB-SubCell"/>
</dbReference>
<keyword evidence="3" id="KW-0238">DNA-binding</keyword>
<gene>
    <name evidence="7" type="ORF">ASPZODRAFT_149729</name>
</gene>
<evidence type="ECO:0000256" key="3">
    <source>
        <dbReference type="ARBA" id="ARBA00023125"/>
    </source>
</evidence>
<dbReference type="InterPro" id="IPR036864">
    <property type="entry name" value="Zn2-C6_fun-type_DNA-bd_sf"/>
</dbReference>
<evidence type="ECO:0000256" key="4">
    <source>
        <dbReference type="ARBA" id="ARBA00023163"/>
    </source>
</evidence>
<dbReference type="SMART" id="SM00066">
    <property type="entry name" value="GAL4"/>
    <property type="match status" value="1"/>
</dbReference>
<dbReference type="GO" id="GO:0000981">
    <property type="term" value="F:DNA-binding transcription factor activity, RNA polymerase II-specific"/>
    <property type="evidence" value="ECO:0007669"/>
    <property type="project" value="InterPro"/>
</dbReference>
<dbReference type="SUPFAM" id="SSF57701">
    <property type="entry name" value="Zn2/Cys6 DNA-binding domain"/>
    <property type="match status" value="1"/>
</dbReference>
<evidence type="ECO:0000256" key="1">
    <source>
        <dbReference type="ARBA" id="ARBA00004123"/>
    </source>
</evidence>
<evidence type="ECO:0000256" key="5">
    <source>
        <dbReference type="ARBA" id="ARBA00023242"/>
    </source>
</evidence>
<organism evidence="7 8">
    <name type="scientific">Penicilliopsis zonata CBS 506.65</name>
    <dbReference type="NCBI Taxonomy" id="1073090"/>
    <lineage>
        <taxon>Eukaryota</taxon>
        <taxon>Fungi</taxon>
        <taxon>Dikarya</taxon>
        <taxon>Ascomycota</taxon>
        <taxon>Pezizomycotina</taxon>
        <taxon>Eurotiomycetes</taxon>
        <taxon>Eurotiomycetidae</taxon>
        <taxon>Eurotiales</taxon>
        <taxon>Aspergillaceae</taxon>
        <taxon>Penicilliopsis</taxon>
    </lineage>
</organism>
<evidence type="ECO:0000313" key="7">
    <source>
        <dbReference type="EMBL" id="OJJ50400.1"/>
    </source>
</evidence>
<keyword evidence="4" id="KW-0804">Transcription</keyword>
<reference evidence="8" key="1">
    <citation type="journal article" date="2017" name="Genome Biol.">
        <title>Comparative genomics reveals high biological diversity and specific adaptations in the industrially and medically important fungal genus Aspergillus.</title>
        <authorList>
            <person name="de Vries R.P."/>
            <person name="Riley R."/>
            <person name="Wiebenga A."/>
            <person name="Aguilar-Osorio G."/>
            <person name="Amillis S."/>
            <person name="Uchima C.A."/>
            <person name="Anderluh G."/>
            <person name="Asadollahi M."/>
            <person name="Askin M."/>
            <person name="Barry K."/>
            <person name="Battaglia E."/>
            <person name="Bayram O."/>
            <person name="Benocci T."/>
            <person name="Braus-Stromeyer S.A."/>
            <person name="Caldana C."/>
            <person name="Canovas D."/>
            <person name="Cerqueira G.C."/>
            <person name="Chen F."/>
            <person name="Chen W."/>
            <person name="Choi C."/>
            <person name="Clum A."/>
            <person name="Dos Santos R.A."/>
            <person name="Damasio A.R."/>
            <person name="Diallinas G."/>
            <person name="Emri T."/>
            <person name="Fekete E."/>
            <person name="Flipphi M."/>
            <person name="Freyberg S."/>
            <person name="Gallo A."/>
            <person name="Gournas C."/>
            <person name="Habgood R."/>
            <person name="Hainaut M."/>
            <person name="Harispe M.L."/>
            <person name="Henrissat B."/>
            <person name="Hilden K.S."/>
            <person name="Hope R."/>
            <person name="Hossain A."/>
            <person name="Karabika E."/>
            <person name="Karaffa L."/>
            <person name="Karanyi Z."/>
            <person name="Krasevec N."/>
            <person name="Kuo A."/>
            <person name="Kusch H."/>
            <person name="LaButti K."/>
            <person name="Lagendijk E.L."/>
            <person name="Lapidus A."/>
            <person name="Levasseur A."/>
            <person name="Lindquist E."/>
            <person name="Lipzen A."/>
            <person name="Logrieco A.F."/>
            <person name="MacCabe A."/>
            <person name="Maekelae M.R."/>
            <person name="Malavazi I."/>
            <person name="Melin P."/>
            <person name="Meyer V."/>
            <person name="Mielnichuk N."/>
            <person name="Miskei M."/>
            <person name="Molnar A.P."/>
            <person name="Mule G."/>
            <person name="Ngan C.Y."/>
            <person name="Orejas M."/>
            <person name="Orosz E."/>
            <person name="Ouedraogo J.P."/>
            <person name="Overkamp K.M."/>
            <person name="Park H.-S."/>
            <person name="Perrone G."/>
            <person name="Piumi F."/>
            <person name="Punt P.J."/>
            <person name="Ram A.F."/>
            <person name="Ramon A."/>
            <person name="Rauscher S."/>
            <person name="Record E."/>
            <person name="Riano-Pachon D.M."/>
            <person name="Robert V."/>
            <person name="Roehrig J."/>
            <person name="Ruller R."/>
            <person name="Salamov A."/>
            <person name="Salih N.S."/>
            <person name="Samson R.A."/>
            <person name="Sandor E."/>
            <person name="Sanguinetti M."/>
            <person name="Schuetze T."/>
            <person name="Sepcic K."/>
            <person name="Shelest E."/>
            <person name="Sherlock G."/>
            <person name="Sophianopoulou V."/>
            <person name="Squina F.M."/>
            <person name="Sun H."/>
            <person name="Susca A."/>
            <person name="Todd R.B."/>
            <person name="Tsang A."/>
            <person name="Unkles S.E."/>
            <person name="van de Wiele N."/>
            <person name="van Rossen-Uffink D."/>
            <person name="Oliveira J.V."/>
            <person name="Vesth T.C."/>
            <person name="Visser J."/>
            <person name="Yu J.-H."/>
            <person name="Zhou M."/>
            <person name="Andersen M.R."/>
            <person name="Archer D.B."/>
            <person name="Baker S.E."/>
            <person name="Benoit I."/>
            <person name="Brakhage A.A."/>
            <person name="Braus G.H."/>
            <person name="Fischer R."/>
            <person name="Frisvad J.C."/>
            <person name="Goldman G.H."/>
            <person name="Houbraken J."/>
            <person name="Oakley B."/>
            <person name="Pocsi I."/>
            <person name="Scazzocchio C."/>
            <person name="Seiboth B."/>
            <person name="vanKuyk P.A."/>
            <person name="Wortman J."/>
            <person name="Dyer P.S."/>
            <person name="Grigoriev I.V."/>
        </authorList>
    </citation>
    <scope>NUCLEOTIDE SEQUENCE [LARGE SCALE GENOMIC DNA]</scope>
    <source>
        <strain evidence="8">CBS 506.65</strain>
    </source>
</reference>
<dbReference type="PROSITE" id="PS00463">
    <property type="entry name" value="ZN2_CY6_FUNGAL_1"/>
    <property type="match status" value="1"/>
</dbReference>
<dbReference type="AlphaFoldDB" id="A0A1L9ST68"/>
<comment type="subcellular location">
    <subcellularLocation>
        <location evidence="1">Nucleus</location>
    </subcellularLocation>
</comment>
<dbReference type="PANTHER" id="PTHR37534">
    <property type="entry name" value="TRANSCRIPTIONAL ACTIVATOR PROTEIN UGA3"/>
    <property type="match status" value="1"/>
</dbReference>
<dbReference type="Proteomes" id="UP000184188">
    <property type="component" value="Unassembled WGS sequence"/>
</dbReference>
<proteinExistence type="predicted"/>
<dbReference type="InterPro" id="IPR021858">
    <property type="entry name" value="Fun_TF"/>
</dbReference>
<dbReference type="STRING" id="1073090.A0A1L9ST68"/>
<dbReference type="PANTHER" id="PTHR37534:SF7">
    <property type="entry name" value="TRANSCRIPTIONAL ACTIVATOR PROTEIN UGA3"/>
    <property type="match status" value="1"/>
</dbReference>
<dbReference type="CDD" id="cd00067">
    <property type="entry name" value="GAL4"/>
    <property type="match status" value="1"/>
</dbReference>
<dbReference type="RefSeq" id="XP_022584910.1">
    <property type="nucleotide sequence ID" value="XM_022725520.1"/>
</dbReference>
<accession>A0A1L9ST68</accession>
<keyword evidence="2" id="KW-0805">Transcription regulation</keyword>
<evidence type="ECO:0000256" key="2">
    <source>
        <dbReference type="ARBA" id="ARBA00023015"/>
    </source>
</evidence>
<dbReference type="GeneID" id="34611985"/>
<dbReference type="OrthoDB" id="648861at2759"/>
<sequence>MTTTSNSPASALDFYPRKRSRGGCIDCKKAKVKCDELRPTCGTCVRRGHVCQGYRLPGARRSSKTAEASSPAATAIAASPVPSTATSLVVASSAFSSRRHSEPSLVPCTSLSPIPRGTVPEADEPTIQRYFDRHPLEFVIESDFVDEMNAHTLLVFQQDPQAIADTLYAVGQLYFDHADGHSPLVPALNRRARTLARLRKMQTDNELEQMIVMILGLSAMDLLDPRAHRDESSIPLLLSYCASIVSQHLHAGIALSSVARYFLRALARQDIVCSLVSMRRPQIPVAVWLDEACLQAADRVMGFTVTLMPLLEELCALAEDIREHRTTLLEDALLEDTLLEDTLLEDTSLEDTMFEDTTIATATDTTIATATHINTTSIDLETPLVASTGLTIAATAADLALRIRAWQPVATYEVSVRVSRRCLLQAYASRAAALLYLHRLLHPAGSSAEADRIALGMACEVLAHLSAPADELRLSLWPAFVAACELVAADDRATVLDIFDGIYRVRFTATALRTRAFCVDRVWHARDTGQPWNWMDLVQQYPGECLPI</sequence>